<feature type="domain" description="Glycoside hydrolase family 2 catalytic" evidence="6">
    <location>
        <begin position="263"/>
        <end position="454"/>
    </location>
</feature>
<dbReference type="InterPro" id="IPR051913">
    <property type="entry name" value="GH2_Domain-Containing"/>
</dbReference>
<dbReference type="InterPro" id="IPR008979">
    <property type="entry name" value="Galactose-bd-like_sf"/>
</dbReference>
<feature type="domain" description="Glycosyl hydrolases family 2 sugar binding" evidence="7">
    <location>
        <begin position="40"/>
        <end position="150"/>
    </location>
</feature>
<dbReference type="SUPFAM" id="SSF51445">
    <property type="entry name" value="(Trans)glycosidases"/>
    <property type="match status" value="1"/>
</dbReference>
<proteinExistence type="inferred from homology"/>
<dbReference type="Gene3D" id="3.20.20.80">
    <property type="entry name" value="Glycosidases"/>
    <property type="match status" value="1"/>
</dbReference>
<dbReference type="GO" id="GO:0016787">
    <property type="term" value="F:hydrolase activity"/>
    <property type="evidence" value="ECO:0007669"/>
    <property type="project" value="UniProtKB-KW"/>
</dbReference>
<dbReference type="InterPro" id="IPR023230">
    <property type="entry name" value="Glyco_hydro_2_CS"/>
</dbReference>
<evidence type="ECO:0000259" key="8">
    <source>
        <dbReference type="Pfam" id="PF18565"/>
    </source>
</evidence>
<keyword evidence="2 4" id="KW-0378">Hydrolase</keyword>
<dbReference type="InterPro" id="IPR017853">
    <property type="entry name" value="GH"/>
</dbReference>
<comment type="similarity">
    <text evidence="1 4">Belongs to the glycosyl hydrolase 2 family.</text>
</comment>
<dbReference type="Gene3D" id="2.60.40.10">
    <property type="entry name" value="Immunoglobulins"/>
    <property type="match status" value="2"/>
</dbReference>
<protein>
    <submittedName>
        <fullName evidence="9">Glycoside hydrolase family 2 TIM barrel-domain containing protein</fullName>
    </submittedName>
</protein>
<dbReference type="InterPro" id="IPR006101">
    <property type="entry name" value="Glyco_hydro_2"/>
</dbReference>
<dbReference type="InterPro" id="IPR006104">
    <property type="entry name" value="Glyco_hydro_2_N"/>
</dbReference>
<evidence type="ECO:0000313" key="10">
    <source>
        <dbReference type="Proteomes" id="UP001454086"/>
    </source>
</evidence>
<dbReference type="Gene3D" id="2.60.120.260">
    <property type="entry name" value="Galactose-binding domain-like"/>
    <property type="match status" value="1"/>
</dbReference>
<keyword evidence="3 4" id="KW-0326">Glycosidase</keyword>
<dbReference type="PANTHER" id="PTHR42732">
    <property type="entry name" value="BETA-GALACTOSIDASE"/>
    <property type="match status" value="1"/>
</dbReference>
<dbReference type="PROSITE" id="PS00719">
    <property type="entry name" value="GLYCOSYL_HYDROL_F2_1"/>
    <property type="match status" value="1"/>
</dbReference>
<dbReference type="InterPro" id="IPR036156">
    <property type="entry name" value="Beta-gal/glucu_dom_sf"/>
</dbReference>
<evidence type="ECO:0000256" key="1">
    <source>
        <dbReference type="ARBA" id="ARBA00007401"/>
    </source>
</evidence>
<dbReference type="SUPFAM" id="SSF49303">
    <property type="entry name" value="beta-Galactosidase/glucuronidase domain"/>
    <property type="match status" value="1"/>
</dbReference>
<reference evidence="9 10" key="1">
    <citation type="submission" date="2024-03" db="EMBL/GenBank/DDBJ databases">
        <title>Human intestinal bacterial collection.</title>
        <authorList>
            <person name="Pauvert C."/>
            <person name="Hitch T.C.A."/>
            <person name="Clavel T."/>
        </authorList>
    </citation>
    <scope>NUCLEOTIDE SEQUENCE [LARGE SCALE GENOMIC DNA]</scope>
    <source>
        <strain evidence="9 10">CLA-SR-H021</strain>
    </source>
</reference>
<dbReference type="Pfam" id="PF18565">
    <property type="entry name" value="Glyco_hydro2_C5"/>
    <property type="match status" value="1"/>
</dbReference>
<dbReference type="InterPro" id="IPR013783">
    <property type="entry name" value="Ig-like_fold"/>
</dbReference>
<dbReference type="Pfam" id="PF02836">
    <property type="entry name" value="Glyco_hydro_2_C"/>
    <property type="match status" value="1"/>
</dbReference>
<evidence type="ECO:0000259" key="6">
    <source>
        <dbReference type="Pfam" id="PF02836"/>
    </source>
</evidence>
<evidence type="ECO:0000313" key="9">
    <source>
        <dbReference type="EMBL" id="MEQ2425290.1"/>
    </source>
</evidence>
<comment type="caution">
    <text evidence="9">The sequence shown here is derived from an EMBL/GenBank/DDBJ whole genome shotgun (WGS) entry which is preliminary data.</text>
</comment>
<dbReference type="Pfam" id="PF02837">
    <property type="entry name" value="Glyco_hydro_2_N"/>
    <property type="match status" value="1"/>
</dbReference>
<evidence type="ECO:0000256" key="3">
    <source>
        <dbReference type="ARBA" id="ARBA00023295"/>
    </source>
</evidence>
<name>A0ABV1D4F0_9FIRM</name>
<dbReference type="InterPro" id="IPR006102">
    <property type="entry name" value="Ig-like_GH2"/>
</dbReference>
<accession>A0ABV1D4F0</accession>
<feature type="domain" description="Glycoside hydrolase family 2 immunoglobulin-like beta-sandwich" evidence="5">
    <location>
        <begin position="156"/>
        <end position="257"/>
    </location>
</feature>
<dbReference type="SUPFAM" id="SSF49785">
    <property type="entry name" value="Galactose-binding domain-like"/>
    <property type="match status" value="1"/>
</dbReference>
<dbReference type="InterPro" id="IPR040605">
    <property type="entry name" value="Glyco_hydro2_dom5"/>
</dbReference>
<dbReference type="EMBL" id="JBBMFM010000029">
    <property type="protein sequence ID" value="MEQ2425290.1"/>
    <property type="molecule type" value="Genomic_DNA"/>
</dbReference>
<evidence type="ECO:0000256" key="2">
    <source>
        <dbReference type="ARBA" id="ARBA00022801"/>
    </source>
</evidence>
<dbReference type="InterPro" id="IPR006103">
    <property type="entry name" value="Glyco_hydro_2_cat"/>
</dbReference>
<gene>
    <name evidence="9" type="ORF">WMQ36_09935</name>
</gene>
<evidence type="ECO:0000259" key="7">
    <source>
        <dbReference type="Pfam" id="PF02837"/>
    </source>
</evidence>
<dbReference type="PRINTS" id="PR00132">
    <property type="entry name" value="GLHYDRLASE2"/>
</dbReference>
<dbReference type="RefSeq" id="WP_008724403.1">
    <property type="nucleotide sequence ID" value="NZ_JBBMFM010000029.1"/>
</dbReference>
<dbReference type="Pfam" id="PF00703">
    <property type="entry name" value="Glyco_hydro_2"/>
    <property type="match status" value="1"/>
</dbReference>
<organism evidence="9 10">
    <name type="scientific">Enterocloster hominis</name>
    <name type="common">ex Hitch et al. 2024</name>
    <dbReference type="NCBI Taxonomy" id="1917870"/>
    <lineage>
        <taxon>Bacteria</taxon>
        <taxon>Bacillati</taxon>
        <taxon>Bacillota</taxon>
        <taxon>Clostridia</taxon>
        <taxon>Lachnospirales</taxon>
        <taxon>Lachnospiraceae</taxon>
        <taxon>Enterocloster</taxon>
    </lineage>
</organism>
<sequence length="739" mass="84940">MKKIIPFNQWYYKEEYHDSDAGNSSMEGMTAVTVPHTNKEIPFNYFDEGCYQFVSCYKKKFHWKPAEGQRVFIRFGAVANYGEVFLNGQRLGEHKGAYSAFELEMTDALRDGENWLTVKVDSTEREDIPPFGYLVDYLGYGGIYREVELIVSDMVYVEAMHVAPVDVLSDNIRADVKVFLNSMSDRPKAKARIRLLKNGEPVHEVDSAVDIQTGKQVFELSTGPLKNITLWDTGNPQLYEMELTLGDTVITERFGFRDISFRPEGFYLNGNKIKLVGLNRHQSYPYVGYAMPKRAQMKDADILKDEIGVNIVRTSHYPQSSHFLDRCDEIGLLVFEEIPGWQYIGDDGWKNLCVRNVHDMIMEGFNHPSIILWGVRINESQNDFELYERTNRQAHDMDTTRPTGGVKYIERADFQEDVYVMNEFQTGHSQRRHRDQNISTGLNYDVPFLISEFTGAFHPTKRWDDTSHRVDMALRHAWAHDEVALDDRICGAIGWCAFDYNTHYQFGPGDRVCYHGVSDMYRIAKKWTAAVYQSQKDPSEGVVMVPATLWVNGDIDECGFLPMYVFTNCDYVEFYYGDKLARRLFPHRRQFAGLKHAPMYMDRIQENIWDEWGWEDATFVGYVDGKPAITKKFAKNPIPHQLSCTADDHVLKAQKEDEPYDVTRVVFEALDQYGNSLDYMMDSIEFTIEGPAEIIGPKATTMQGGCIAAWIKTTGAPGQVTLWARTSKLESNKVTIRIE</sequence>
<evidence type="ECO:0000259" key="5">
    <source>
        <dbReference type="Pfam" id="PF00703"/>
    </source>
</evidence>
<feature type="domain" description="Glycoside hydrolase family 2" evidence="8">
    <location>
        <begin position="642"/>
        <end position="735"/>
    </location>
</feature>
<dbReference type="Proteomes" id="UP001454086">
    <property type="component" value="Unassembled WGS sequence"/>
</dbReference>
<evidence type="ECO:0000256" key="4">
    <source>
        <dbReference type="RuleBase" id="RU361154"/>
    </source>
</evidence>
<dbReference type="PANTHER" id="PTHR42732:SF1">
    <property type="entry name" value="BETA-MANNOSIDASE"/>
    <property type="match status" value="1"/>
</dbReference>
<keyword evidence="10" id="KW-1185">Reference proteome</keyword>